<dbReference type="STRING" id="1855823.MCCS_09650"/>
<dbReference type="Proteomes" id="UP000194154">
    <property type="component" value="Chromosome"/>
</dbReference>
<keyword evidence="5 6" id="KW-0472">Membrane</keyword>
<name>A0A1W7AAG6_9STAP</name>
<dbReference type="InterPro" id="IPR014227">
    <property type="entry name" value="YtvI-like"/>
</dbReference>
<keyword evidence="8" id="KW-1185">Reference proteome</keyword>
<dbReference type="GO" id="GO:0055085">
    <property type="term" value="P:transmembrane transport"/>
    <property type="evidence" value="ECO:0007669"/>
    <property type="project" value="TreeGrafter"/>
</dbReference>
<dbReference type="AlphaFoldDB" id="A0A1W7AAG6"/>
<dbReference type="EMBL" id="CP021059">
    <property type="protein sequence ID" value="ARQ06612.1"/>
    <property type="molecule type" value="Genomic_DNA"/>
</dbReference>
<dbReference type="Pfam" id="PF01594">
    <property type="entry name" value="AI-2E_transport"/>
    <property type="match status" value="1"/>
</dbReference>
<dbReference type="KEGG" id="mcak:MCCS_09650"/>
<dbReference type="GeneID" id="35295097"/>
<comment type="similarity">
    <text evidence="2">Belongs to the autoinducer-2 exporter (AI-2E) (TC 2.A.86) family.</text>
</comment>
<evidence type="ECO:0000313" key="7">
    <source>
        <dbReference type="EMBL" id="ARQ06612.1"/>
    </source>
</evidence>
<dbReference type="RefSeq" id="WP_086042271.1">
    <property type="nucleotide sequence ID" value="NZ_CBCRZA010000006.1"/>
</dbReference>
<evidence type="ECO:0000313" key="8">
    <source>
        <dbReference type="Proteomes" id="UP000194154"/>
    </source>
</evidence>
<evidence type="ECO:0000256" key="2">
    <source>
        <dbReference type="ARBA" id="ARBA00009773"/>
    </source>
</evidence>
<keyword evidence="4 6" id="KW-1133">Transmembrane helix</keyword>
<gene>
    <name evidence="7" type="ORF">MCCS_09650</name>
</gene>
<keyword evidence="3 6" id="KW-0812">Transmembrane</keyword>
<dbReference type="OrthoDB" id="9774361at2"/>
<dbReference type="InterPro" id="IPR002549">
    <property type="entry name" value="AI-2E-like"/>
</dbReference>
<dbReference type="PANTHER" id="PTHR21716:SF68">
    <property type="entry name" value="TRANSPORT PROTEIN YTVI-RELATED"/>
    <property type="match status" value="1"/>
</dbReference>
<accession>A0A1W7AAG6</accession>
<organism evidence="7 8">
    <name type="scientific">Macrococcoides canis</name>
    <dbReference type="NCBI Taxonomy" id="1855823"/>
    <lineage>
        <taxon>Bacteria</taxon>
        <taxon>Bacillati</taxon>
        <taxon>Bacillota</taxon>
        <taxon>Bacilli</taxon>
        <taxon>Bacillales</taxon>
        <taxon>Staphylococcaceae</taxon>
        <taxon>Macrococcoides</taxon>
    </lineage>
</organism>
<evidence type="ECO:0000256" key="1">
    <source>
        <dbReference type="ARBA" id="ARBA00004141"/>
    </source>
</evidence>
<proteinExistence type="inferred from homology"/>
<evidence type="ECO:0000256" key="6">
    <source>
        <dbReference type="SAM" id="Phobius"/>
    </source>
</evidence>
<evidence type="ECO:0000256" key="4">
    <source>
        <dbReference type="ARBA" id="ARBA00022989"/>
    </source>
</evidence>
<dbReference type="NCBIfam" id="TIGR02872">
    <property type="entry name" value="spore_ytvI"/>
    <property type="match status" value="1"/>
</dbReference>
<evidence type="ECO:0000256" key="5">
    <source>
        <dbReference type="ARBA" id="ARBA00023136"/>
    </source>
</evidence>
<feature type="transmembrane region" description="Helical" evidence="6">
    <location>
        <begin position="152"/>
        <end position="175"/>
    </location>
</feature>
<feature type="transmembrane region" description="Helical" evidence="6">
    <location>
        <begin position="210"/>
        <end position="231"/>
    </location>
</feature>
<feature type="transmembrane region" description="Helical" evidence="6">
    <location>
        <begin position="238"/>
        <end position="258"/>
    </location>
</feature>
<dbReference type="PANTHER" id="PTHR21716">
    <property type="entry name" value="TRANSMEMBRANE PROTEIN"/>
    <property type="match status" value="1"/>
</dbReference>
<evidence type="ECO:0000256" key="3">
    <source>
        <dbReference type="ARBA" id="ARBA00022692"/>
    </source>
</evidence>
<sequence>MFKRLMTKRNITFLAVAVIVLLFFYFIVPISIPLIVALIFALMIEPFVKLLEEKVKSRKWSVTIVYTSILSFILLFTYLFLTKLIQHIIQFSKDLPDKMNNILDAWTKFEARLAKMIPESVSNALFDETQKFLFNLRDSILNYFNAERITNLVASLPETFISGLVFLVALFLFMLEIPNMHAFVRKHTYDKTYEKAMYIWKRVSSSVFGMLRAAFILSGITWFFTFIGLLFITPKNALVLSFIICLVDLLPILGATGVTIPWALYAYITGDPSLAVKLVLLSIFLLVQRKVLEPKVMGKGVGLSPLPTLIAMFIGLKLMGFIGFFIGPIVLIIILIILESGAFNLNFKV</sequence>
<feature type="transmembrane region" description="Helical" evidence="6">
    <location>
        <begin position="12"/>
        <end position="44"/>
    </location>
</feature>
<feature type="transmembrane region" description="Helical" evidence="6">
    <location>
        <begin position="64"/>
        <end position="81"/>
    </location>
</feature>
<reference evidence="7 8" key="1">
    <citation type="journal article" date="2017" name="Int. J. Syst. Evol. Microbiol.">
        <title>Macrococcus canis sp. nov., a skin bacterium associated with infections in dogs.</title>
        <authorList>
            <person name="Gobeli Brawand S."/>
            <person name="Cotting K."/>
            <person name="Gomez-Sanz E."/>
            <person name="Collaud A."/>
            <person name="Thomann A."/>
            <person name="Brodard I."/>
            <person name="Rodriguez-Campos S."/>
            <person name="Strauss C."/>
            <person name="Perreten V."/>
        </authorList>
    </citation>
    <scope>NUCLEOTIDE SEQUENCE [LARGE SCALE GENOMIC DNA]</scope>
    <source>
        <strain evidence="7 8">KM45013</strain>
    </source>
</reference>
<protein>
    <submittedName>
        <fullName evidence="7">Pheromone autoinducer 2 transporter</fullName>
    </submittedName>
</protein>
<feature type="transmembrane region" description="Helical" evidence="6">
    <location>
        <begin position="264"/>
        <end position="287"/>
    </location>
</feature>
<dbReference type="GO" id="GO:0016020">
    <property type="term" value="C:membrane"/>
    <property type="evidence" value="ECO:0007669"/>
    <property type="project" value="UniProtKB-SubCell"/>
</dbReference>
<feature type="transmembrane region" description="Helical" evidence="6">
    <location>
        <begin position="308"/>
        <end position="338"/>
    </location>
</feature>
<comment type="subcellular location">
    <subcellularLocation>
        <location evidence="1">Membrane</location>
        <topology evidence="1">Multi-pass membrane protein</topology>
    </subcellularLocation>
</comment>